<proteinExistence type="predicted"/>
<evidence type="ECO:0000256" key="2">
    <source>
        <dbReference type="ARBA" id="ARBA00022475"/>
    </source>
</evidence>
<evidence type="ECO:0000256" key="3">
    <source>
        <dbReference type="ARBA" id="ARBA00022692"/>
    </source>
</evidence>
<keyword evidence="3 6" id="KW-0812">Transmembrane</keyword>
<dbReference type="PANTHER" id="PTHR35007">
    <property type="entry name" value="INTEGRAL MEMBRANE PROTEIN-RELATED"/>
    <property type="match status" value="1"/>
</dbReference>
<evidence type="ECO:0000259" key="7">
    <source>
        <dbReference type="Pfam" id="PF00482"/>
    </source>
</evidence>
<dbReference type="GO" id="GO:0005886">
    <property type="term" value="C:plasma membrane"/>
    <property type="evidence" value="ECO:0007669"/>
    <property type="project" value="UniProtKB-SubCell"/>
</dbReference>
<evidence type="ECO:0000313" key="8">
    <source>
        <dbReference type="EMBL" id="MBF4163251.1"/>
    </source>
</evidence>
<evidence type="ECO:0000256" key="4">
    <source>
        <dbReference type="ARBA" id="ARBA00022989"/>
    </source>
</evidence>
<evidence type="ECO:0000313" key="9">
    <source>
        <dbReference type="Proteomes" id="UP000656804"/>
    </source>
</evidence>
<keyword evidence="2" id="KW-1003">Cell membrane</keyword>
<evidence type="ECO:0000256" key="1">
    <source>
        <dbReference type="ARBA" id="ARBA00004651"/>
    </source>
</evidence>
<comment type="caution">
    <text evidence="8">The sequence shown here is derived from an EMBL/GenBank/DDBJ whole genome shotgun (WGS) entry which is preliminary data.</text>
</comment>
<keyword evidence="9" id="KW-1185">Reference proteome</keyword>
<protein>
    <submittedName>
        <fullName evidence="8">Type II secretion system F family protein</fullName>
    </submittedName>
</protein>
<dbReference type="InterPro" id="IPR018076">
    <property type="entry name" value="T2SS_GspF_dom"/>
</dbReference>
<dbReference type="AlphaFoldDB" id="A0A930Y8N5"/>
<dbReference type="PANTHER" id="PTHR35007:SF4">
    <property type="entry name" value="CONSERVED TRANSMEMBRANE PROTEIN-RELATED"/>
    <property type="match status" value="1"/>
</dbReference>
<dbReference type="EMBL" id="JADIVZ010000010">
    <property type="protein sequence ID" value="MBF4163251.1"/>
    <property type="molecule type" value="Genomic_DNA"/>
</dbReference>
<feature type="transmembrane region" description="Helical" evidence="6">
    <location>
        <begin position="225"/>
        <end position="250"/>
    </location>
</feature>
<name>A0A930Y8N5_9ACTN</name>
<reference evidence="8" key="1">
    <citation type="submission" date="2020-11" db="EMBL/GenBank/DDBJ databases">
        <title>Nocardioides sp. CBS4Y-1, whole genome shotgun sequence.</title>
        <authorList>
            <person name="Tuo L."/>
        </authorList>
    </citation>
    <scope>NUCLEOTIDE SEQUENCE</scope>
    <source>
        <strain evidence="8">CBS4Y-1</strain>
    </source>
</reference>
<accession>A0A930Y8N5</accession>
<comment type="subcellular location">
    <subcellularLocation>
        <location evidence="1">Cell membrane</location>
        <topology evidence="1">Multi-pass membrane protein</topology>
    </subcellularLocation>
</comment>
<gene>
    <name evidence="8" type="ORF">ISG29_16285</name>
</gene>
<keyword evidence="4 6" id="KW-1133">Transmembrane helix</keyword>
<dbReference type="Pfam" id="PF00482">
    <property type="entry name" value="T2SSF"/>
    <property type="match status" value="1"/>
</dbReference>
<feature type="domain" description="Type II secretion system protein GspF" evidence="7">
    <location>
        <begin position="95"/>
        <end position="214"/>
    </location>
</feature>
<dbReference type="Proteomes" id="UP000656804">
    <property type="component" value="Unassembled WGS sequence"/>
</dbReference>
<dbReference type="RefSeq" id="WP_194504507.1">
    <property type="nucleotide sequence ID" value="NZ_JADIVZ010000010.1"/>
</dbReference>
<evidence type="ECO:0000256" key="5">
    <source>
        <dbReference type="ARBA" id="ARBA00023136"/>
    </source>
</evidence>
<keyword evidence="5 6" id="KW-0472">Membrane</keyword>
<organism evidence="8 9">
    <name type="scientific">Nocardioides acrostichi</name>
    <dbReference type="NCBI Taxonomy" id="2784339"/>
    <lineage>
        <taxon>Bacteria</taxon>
        <taxon>Bacillati</taxon>
        <taxon>Actinomycetota</taxon>
        <taxon>Actinomycetes</taxon>
        <taxon>Propionibacteriales</taxon>
        <taxon>Nocardioidaceae</taxon>
        <taxon>Nocardioides</taxon>
    </lineage>
</organism>
<evidence type="ECO:0000256" key="6">
    <source>
        <dbReference type="SAM" id="Phobius"/>
    </source>
</evidence>
<sequence>MTLGLLLAAGGTALAVRWSAGPGHPGRPSNLDVRTLRWAAAAGAVGLAALVRPGAAVLVPGVAALAAALALRRLVARHAAARSARVTRERVQETCEALAADLASGRPPAAALDRAALDWPPLAPVARAARVGADVPAAWRRLGADLDGAEGLRVVAAAWQVAHRTGSGLAAALEAVAREQRRHLATARVVDAELASARSTGRLVAALPLGALLMGEASGGHPFEFLLGTAAGWCCLGAGLGVGLLGLAWIERLASDAEVGP</sequence>